<accession>A0A7L2T560</accession>
<dbReference type="SUPFAM" id="SSF54768">
    <property type="entry name" value="dsRNA-binding domain-like"/>
    <property type="match status" value="1"/>
</dbReference>
<evidence type="ECO:0000313" key="9">
    <source>
        <dbReference type="Proteomes" id="UP000583496"/>
    </source>
</evidence>
<feature type="region of interest" description="Disordered" evidence="7">
    <location>
        <begin position="276"/>
        <end position="305"/>
    </location>
</feature>
<comment type="function">
    <text evidence="5">Involved in double-stranded break repair. Plays a central role in genetic recombination and DNA repair by promoting the annealing of complementary single-stranded DNA and by stimulation of the RAD51 recombinase.</text>
</comment>
<reference evidence="8 9" key="1">
    <citation type="submission" date="2019-09" db="EMBL/GenBank/DDBJ databases">
        <title>Bird 10,000 Genomes (B10K) Project - Family phase.</title>
        <authorList>
            <person name="Zhang G."/>
        </authorList>
    </citation>
    <scope>NUCLEOTIDE SEQUENCE [LARGE SCALE GENOMIC DNA]</scope>
    <source>
        <strain evidence="8">B10K-DU-002-71</strain>
        <tissue evidence="8">Muscle</tissue>
    </source>
</reference>
<comment type="caution">
    <text evidence="8">The sequence shown here is derived from an EMBL/GenBank/DDBJ whole genome shotgun (WGS) entry which is preliminary data.</text>
</comment>
<dbReference type="OrthoDB" id="206565at2759"/>
<dbReference type="NCBIfam" id="TIGR00607">
    <property type="entry name" value="rad52"/>
    <property type="match status" value="1"/>
</dbReference>
<dbReference type="PANTHER" id="PTHR12132:SF1">
    <property type="entry name" value="DNA REPAIR PROTEIN RAD52 HOMOLOG"/>
    <property type="match status" value="1"/>
</dbReference>
<keyword evidence="3" id="KW-0233">DNA recombination</keyword>
<evidence type="ECO:0000256" key="4">
    <source>
        <dbReference type="ARBA" id="ARBA00023204"/>
    </source>
</evidence>
<dbReference type="InterPro" id="IPR007232">
    <property type="entry name" value="Rad52_Rad59_Rad22"/>
</dbReference>
<dbReference type="Pfam" id="PF04098">
    <property type="entry name" value="Rad52_Rad22"/>
    <property type="match status" value="1"/>
</dbReference>
<dbReference type="FunFam" id="3.30.390.80:FF:000001">
    <property type="entry name" value="DNA repair protein RAD52 homolog"/>
    <property type="match status" value="1"/>
</dbReference>
<feature type="compositionally biased region" description="Basic residues" evidence="7">
    <location>
        <begin position="408"/>
        <end position="418"/>
    </location>
</feature>
<comment type="similarity">
    <text evidence="1">Belongs to the RAD52 family.</text>
</comment>
<dbReference type="AlphaFoldDB" id="A0A7L2T560"/>
<feature type="compositionally biased region" description="Low complexity" evidence="7">
    <location>
        <begin position="379"/>
        <end position="390"/>
    </location>
</feature>
<evidence type="ECO:0000256" key="6">
    <source>
        <dbReference type="ARBA" id="ARBA00073403"/>
    </source>
</evidence>
<dbReference type="Gene3D" id="3.30.390.80">
    <property type="entry name" value="DNA repair protein Rad52/59/22"/>
    <property type="match status" value="1"/>
</dbReference>
<dbReference type="Proteomes" id="UP000583496">
    <property type="component" value="Unassembled WGS sequence"/>
</dbReference>
<feature type="region of interest" description="Disordered" evidence="7">
    <location>
        <begin position="341"/>
        <end position="418"/>
    </location>
</feature>
<feature type="region of interest" description="Disordered" evidence="7">
    <location>
        <begin position="1"/>
        <end position="23"/>
    </location>
</feature>
<dbReference type="GO" id="GO:0000730">
    <property type="term" value="P:DNA recombinase assembly"/>
    <property type="evidence" value="ECO:0007669"/>
    <property type="project" value="InterPro"/>
</dbReference>
<feature type="compositionally biased region" description="Basic and acidic residues" evidence="7">
    <location>
        <begin position="1"/>
        <end position="10"/>
    </location>
</feature>
<dbReference type="InterPro" id="IPR041247">
    <property type="entry name" value="Rad52_fam"/>
</dbReference>
<dbReference type="GO" id="GO:0006312">
    <property type="term" value="P:mitotic recombination"/>
    <property type="evidence" value="ECO:0007669"/>
    <property type="project" value="TreeGrafter"/>
</dbReference>
<evidence type="ECO:0000256" key="2">
    <source>
        <dbReference type="ARBA" id="ARBA00022763"/>
    </source>
</evidence>
<feature type="compositionally biased region" description="Basic residues" evidence="7">
    <location>
        <begin position="358"/>
        <end position="378"/>
    </location>
</feature>
<protein>
    <recommendedName>
        <fullName evidence="6">DNA repair protein RAD52 homolog</fullName>
    </recommendedName>
</protein>
<organism evidence="8 9">
    <name type="scientific">Pomatostomus ruficeps</name>
    <name type="common">Chestnut-crowned babbler</name>
    <dbReference type="NCBI Taxonomy" id="9176"/>
    <lineage>
        <taxon>Eukaryota</taxon>
        <taxon>Metazoa</taxon>
        <taxon>Chordata</taxon>
        <taxon>Craniata</taxon>
        <taxon>Vertebrata</taxon>
        <taxon>Euteleostomi</taxon>
        <taxon>Archelosauria</taxon>
        <taxon>Archosauria</taxon>
        <taxon>Dinosauria</taxon>
        <taxon>Saurischia</taxon>
        <taxon>Theropoda</taxon>
        <taxon>Coelurosauria</taxon>
        <taxon>Aves</taxon>
        <taxon>Neognathae</taxon>
        <taxon>Neoaves</taxon>
        <taxon>Telluraves</taxon>
        <taxon>Australaves</taxon>
        <taxon>Passeriformes</taxon>
        <taxon>Sylvioidea</taxon>
        <taxon>Timaliidae</taxon>
        <taxon>Pomatostomus</taxon>
    </lineage>
</organism>
<evidence type="ECO:0000256" key="1">
    <source>
        <dbReference type="ARBA" id="ARBA00006638"/>
    </source>
</evidence>
<evidence type="ECO:0000256" key="5">
    <source>
        <dbReference type="ARBA" id="ARBA00053354"/>
    </source>
</evidence>
<keyword evidence="2" id="KW-0227">DNA damage</keyword>
<proteinExistence type="inferred from homology"/>
<dbReference type="GO" id="GO:0010792">
    <property type="term" value="P:DNA double-strand break processing involved in repair via single-strand annealing"/>
    <property type="evidence" value="ECO:0007669"/>
    <property type="project" value="UniProtKB-ARBA"/>
</dbReference>
<evidence type="ECO:0000256" key="3">
    <source>
        <dbReference type="ARBA" id="ARBA00023172"/>
    </source>
</evidence>
<evidence type="ECO:0000313" key="8">
    <source>
        <dbReference type="EMBL" id="NXS28476.1"/>
    </source>
</evidence>
<keyword evidence="9" id="KW-1185">Reference proteome</keyword>
<feature type="non-terminal residue" evidence="8">
    <location>
        <position position="418"/>
    </location>
</feature>
<gene>
    <name evidence="8" type="primary">Rad52</name>
    <name evidence="8" type="ORF">POSRUF_R01217</name>
</gene>
<dbReference type="EMBL" id="VYZT01013947">
    <property type="protein sequence ID" value="NXS28476.1"/>
    <property type="molecule type" value="Genomic_DNA"/>
</dbReference>
<dbReference type="PANTHER" id="PTHR12132">
    <property type="entry name" value="DNA REPAIR AND RECOMBINATION PROTEIN RAD52, RAD59"/>
    <property type="match status" value="1"/>
</dbReference>
<feature type="compositionally biased region" description="Low complexity" evidence="7">
    <location>
        <begin position="11"/>
        <end position="23"/>
    </location>
</feature>
<evidence type="ECO:0000256" key="7">
    <source>
        <dbReference type="SAM" id="MobiDB-lite"/>
    </source>
</evidence>
<sequence>MPESQGKDSESYSSSSSSSNTGDSVASFGQYQYTACEYRAIQHALRQRLGPDYISSRQAGGGQKVCYIEGHKVISLANEMFGFNGWAHSVTQQNVDFVDLNNGRFYVGVCAFVKVQLKDGSYHEDVGYGVSEGLKSKALSLEKARKEAVTDGLKRALKCFGNALGNCILDKEYLRAVNKLPRQVPPELDLVKAKIQDYEPEIEKARYSSYVERQNTAGRQHCEVTPGCQPHQTEAAVVTADQKQPNAPRSTDSLAMECDATYQRKLRQKRLQQQFREQMEKKQQVPGVTPGSKQATSDPPMKHSTPAEVQQELAIEDEFFADDPELWDISLESADLKVTGPKTEPLSAGHQAPETPRGHHQMNTRNRTPHRMNQHKAAARLAQLQPPAAATSCAQQHTPGCSPLRRSQSLKKRRVEAT</sequence>
<dbReference type="InterPro" id="IPR004585">
    <property type="entry name" value="DNA_recomb/repair_Rad52"/>
</dbReference>
<dbReference type="InterPro" id="IPR042525">
    <property type="entry name" value="Rad52_Rad59_Rad22_sf"/>
</dbReference>
<name>A0A7L2T560_POMRU</name>
<dbReference type="GO" id="GO:0034599">
    <property type="term" value="P:cellular response to oxidative stress"/>
    <property type="evidence" value="ECO:0007669"/>
    <property type="project" value="UniProtKB-ARBA"/>
</dbReference>
<dbReference type="GO" id="GO:0005634">
    <property type="term" value="C:nucleus"/>
    <property type="evidence" value="ECO:0007669"/>
    <property type="project" value="InterPro"/>
</dbReference>
<feature type="non-terminal residue" evidence="8">
    <location>
        <position position="1"/>
    </location>
</feature>
<keyword evidence="4" id="KW-0234">DNA repair</keyword>